<sequence length="124" mass="12758">MADAIAALGQATNGTVDSELRGAGEALDGRITATAKPHGVVDSLVISPGALRLAPEALAEEILRAVNGALDDLRSKIGSALPGAPDTAALSAELRDIQERSTERMSAFLSAIETARTAARPEKR</sequence>
<evidence type="ECO:0008006" key="3">
    <source>
        <dbReference type="Google" id="ProtNLM"/>
    </source>
</evidence>
<comment type="caution">
    <text evidence="1">The sequence shown here is derived from an EMBL/GenBank/DDBJ whole genome shotgun (WGS) entry which is preliminary data.</text>
</comment>
<dbReference type="AlphaFoldDB" id="A0A8J4DR42"/>
<accession>A0A8J4DR42</accession>
<dbReference type="SUPFAM" id="SSF82607">
    <property type="entry name" value="YbaB-like"/>
    <property type="match status" value="1"/>
</dbReference>
<protein>
    <recommendedName>
        <fullName evidence="3">YbaB/EbfC DNA-binding family protein</fullName>
    </recommendedName>
</protein>
<proteinExistence type="predicted"/>
<dbReference type="EMBL" id="BOPF01000008">
    <property type="protein sequence ID" value="GIJ45957.1"/>
    <property type="molecule type" value="Genomic_DNA"/>
</dbReference>
<keyword evidence="2" id="KW-1185">Reference proteome</keyword>
<dbReference type="Proteomes" id="UP000619260">
    <property type="component" value="Unassembled WGS sequence"/>
</dbReference>
<dbReference type="Pfam" id="PF02575">
    <property type="entry name" value="YbaB_DNA_bd"/>
    <property type="match status" value="1"/>
</dbReference>
<dbReference type="InterPro" id="IPR036894">
    <property type="entry name" value="YbaB-like_sf"/>
</dbReference>
<organism evidence="1 2">
    <name type="scientific">Virgisporangium aliadipatigenens</name>
    <dbReference type="NCBI Taxonomy" id="741659"/>
    <lineage>
        <taxon>Bacteria</taxon>
        <taxon>Bacillati</taxon>
        <taxon>Actinomycetota</taxon>
        <taxon>Actinomycetes</taxon>
        <taxon>Micromonosporales</taxon>
        <taxon>Micromonosporaceae</taxon>
        <taxon>Virgisporangium</taxon>
    </lineage>
</organism>
<dbReference type="Gene3D" id="3.30.1310.10">
    <property type="entry name" value="Nucleoid-associated protein YbaB-like domain"/>
    <property type="match status" value="1"/>
</dbReference>
<evidence type="ECO:0000313" key="1">
    <source>
        <dbReference type="EMBL" id="GIJ45957.1"/>
    </source>
</evidence>
<dbReference type="InterPro" id="IPR004401">
    <property type="entry name" value="YbaB/EbfC"/>
</dbReference>
<dbReference type="GO" id="GO:0003677">
    <property type="term" value="F:DNA binding"/>
    <property type="evidence" value="ECO:0007669"/>
    <property type="project" value="InterPro"/>
</dbReference>
<name>A0A8J4DR42_9ACTN</name>
<gene>
    <name evidence="1" type="ORF">Val02_28430</name>
</gene>
<evidence type="ECO:0000313" key="2">
    <source>
        <dbReference type="Proteomes" id="UP000619260"/>
    </source>
</evidence>
<reference evidence="1" key="1">
    <citation type="submission" date="2021-01" db="EMBL/GenBank/DDBJ databases">
        <title>Whole genome shotgun sequence of Virgisporangium aliadipatigenens NBRC 105644.</title>
        <authorList>
            <person name="Komaki H."/>
            <person name="Tamura T."/>
        </authorList>
    </citation>
    <scope>NUCLEOTIDE SEQUENCE</scope>
    <source>
        <strain evidence="1">NBRC 105644</strain>
    </source>
</reference>